<protein>
    <submittedName>
        <fullName evidence="2 3">Uncharacterized protein</fullName>
    </submittedName>
</protein>
<evidence type="ECO:0000313" key="4">
    <source>
        <dbReference type="Proteomes" id="UP000005240"/>
    </source>
</evidence>
<keyword evidence="4" id="KW-1185">Reference proteome</keyword>
<dbReference type="EnsemblFungi" id="PTTG_05934-t43_2">
    <property type="protein sequence ID" value="PTTG_05934-t43_2-p1"/>
    <property type="gene ID" value="PTTG_05934"/>
</dbReference>
<feature type="compositionally biased region" description="Acidic residues" evidence="1">
    <location>
        <begin position="345"/>
        <end position="359"/>
    </location>
</feature>
<dbReference type="EMBL" id="ADAS02000001">
    <property type="protein sequence ID" value="OAW00083.1"/>
    <property type="molecule type" value="Genomic_DNA"/>
</dbReference>
<name>A0A180H6A6_PUCT1</name>
<evidence type="ECO:0000313" key="3">
    <source>
        <dbReference type="EnsemblFungi" id="PTTG_05934-t43_2-p1"/>
    </source>
</evidence>
<reference evidence="3 4" key="3">
    <citation type="journal article" date="2017" name="G3 (Bethesda)">
        <title>Comparative analysis highlights variable genome content of wheat rusts and divergence of the mating loci.</title>
        <authorList>
            <person name="Cuomo C.A."/>
            <person name="Bakkeren G."/>
            <person name="Khalil H.B."/>
            <person name="Panwar V."/>
            <person name="Joly D."/>
            <person name="Linning R."/>
            <person name="Sakthikumar S."/>
            <person name="Song X."/>
            <person name="Adiconis X."/>
            <person name="Fan L."/>
            <person name="Goldberg J.M."/>
            <person name="Levin J.Z."/>
            <person name="Young S."/>
            <person name="Zeng Q."/>
            <person name="Anikster Y."/>
            <person name="Bruce M."/>
            <person name="Wang M."/>
            <person name="Yin C."/>
            <person name="McCallum B."/>
            <person name="Szabo L.J."/>
            <person name="Hulbert S."/>
            <person name="Chen X."/>
            <person name="Fellers J.P."/>
        </authorList>
    </citation>
    <scope>NUCLEOTIDE SEQUENCE</scope>
    <source>
        <strain evidence="4">Isolate 1-1 / race 1 (BBBD)</strain>
        <strain evidence="3">isolate 1-1 / race 1 (BBBD)</strain>
    </source>
</reference>
<feature type="region of interest" description="Disordered" evidence="1">
    <location>
        <begin position="1"/>
        <end position="88"/>
    </location>
</feature>
<reference evidence="3" key="4">
    <citation type="submission" date="2025-05" db="UniProtKB">
        <authorList>
            <consortium name="EnsemblFungi"/>
        </authorList>
    </citation>
    <scope>IDENTIFICATION</scope>
    <source>
        <strain evidence="3">isolate 1-1 / race 1 (BBBD)</strain>
    </source>
</reference>
<sequence length="1289" mass="141454">MERADWMSPGGRQKSNSETGTGPGTGTGRHHQRHTRSSTTSSSNIGLQRAAKHSSSNSISKLISNRPPASSSRYSSPSQSSMTNQPATQVVKQLVIRARPHHPTYPSEQSPAATTSGGLQVMMCIRLAIPYSSIPPLGSPDLIIPLMSDQRLRLAKHTIFPITRQSINSRPTIQASSHPSQAKLAASLLDLSKSFRTKPANENLLQPPPISVVVRNFSISLLIPPSPPSPISLDHPSPPIPTAEYAIVLDCLSLWATVGPEWPFSVILPTPPCLKNSFRLILPPESSDALFENSPKDALSPAVHLNTFPALRRERMRFSSSSRNILSAPKLSSIFHDDDLRPLSDESEPEGISLSDEEDKQTRDRHQNWPQDELSPRFEGVFQSTRELCILLGPYPSTTTTHTPLTAKHASSQLSVSIHHTPSTLDTSPDPTSMDISFHLDLQHVSTQSINEKTAFVLAIPDPVAKDIVSAQWSPLNGEGVIETQLPLPVQSITPILPFSSPPARSTQLAACSVSTGHHPSLAPCPGSDTSSLELDLLTTAAPFLDSTSEIPAEIIKDDFDLELDFDLSSSADEITCSPKKTNRALIQSSRSTTPHQFIAWIDTEWLIRRAATTHNSVRTRLVLNLRGQLEIRANSLISTLGEPCSKSFPIPFLILPSVEEHTCTCRISTDFPSSPNLQFTLPSWADLVEQSADDQSQQLRLSLPQDQSGLTEIIIARLDQPDSSPQLPETVSIIPESPSKQVPSSPLTRLTEPSLSINHLVINSGSRIKYHSRRSTISPLSLVKKRPRLYGSLRNKSNKPEPVLENETPQSTPFDEHPRAKPSIRSVQADLVIDRSSGKQSIISQYAEICITFCCSSDHVDSNLNILFPIGSDSRDAFEIVGLWIGEWKLIQDQGFQVSGPSDAVEDDRLEDYVQFVTIKVDVSSVQISRKGDTSSPLPTLRMIVLHKKIIPTAESEATREGSGTFICLLPSVETSVAAYKALLRASVGFQIQVKHSDMMVPENSPEKIQLVRYDLQATTSLVTSASIESYLPLLTGPKQVSNIPAIEPRESEDQADMLVEESEESHSGRSLARCTSWVEQSVLKWGLNWRTVLLCWLIYLVSSLSVQVEQMGRRLERMDNQVTAGGLPIELSQTLLEQTETESVLNDPDPAYPVEEEIDQSDKPGRPQLMDIRLKAALLRSILTPPDCARCGPAFSTESAPAGPAGPADPTTNPAEPPPPRSHTSSQTTQQHHDTHASGEMIRDFLGFFDRLFYLSVSQPLSKLAGSIGSFRQKLSFKQRPPPRPEF</sequence>
<evidence type="ECO:0000313" key="2">
    <source>
        <dbReference type="EMBL" id="OAW00083.1"/>
    </source>
</evidence>
<evidence type="ECO:0000256" key="1">
    <source>
        <dbReference type="SAM" id="MobiDB-lite"/>
    </source>
</evidence>
<feature type="region of interest" description="Disordered" evidence="1">
    <location>
        <begin position="719"/>
        <end position="751"/>
    </location>
</feature>
<feature type="compositionally biased region" description="Low complexity" evidence="1">
    <location>
        <begin position="1202"/>
        <end position="1216"/>
    </location>
</feature>
<reference evidence="2" key="1">
    <citation type="submission" date="2009-11" db="EMBL/GenBank/DDBJ databases">
        <authorList>
            <consortium name="The Broad Institute Genome Sequencing Platform"/>
            <person name="Ward D."/>
            <person name="Feldgarden M."/>
            <person name="Earl A."/>
            <person name="Young S.K."/>
            <person name="Zeng Q."/>
            <person name="Koehrsen M."/>
            <person name="Alvarado L."/>
            <person name="Berlin A."/>
            <person name="Bochicchio J."/>
            <person name="Borenstein D."/>
            <person name="Chapman S.B."/>
            <person name="Chen Z."/>
            <person name="Engels R."/>
            <person name="Freedman E."/>
            <person name="Gellesch M."/>
            <person name="Goldberg J."/>
            <person name="Griggs A."/>
            <person name="Gujja S."/>
            <person name="Heilman E."/>
            <person name="Heiman D."/>
            <person name="Hepburn T."/>
            <person name="Howarth C."/>
            <person name="Jen D."/>
            <person name="Larson L."/>
            <person name="Lewis B."/>
            <person name="Mehta T."/>
            <person name="Park D."/>
            <person name="Pearson M."/>
            <person name="Roberts A."/>
            <person name="Saif S."/>
            <person name="Shea T."/>
            <person name="Shenoy N."/>
            <person name="Sisk P."/>
            <person name="Stolte C."/>
            <person name="Sykes S."/>
            <person name="Thomson T."/>
            <person name="Walk T."/>
            <person name="White J."/>
            <person name="Yandava C."/>
            <person name="Izard J."/>
            <person name="Baranova O.V."/>
            <person name="Blanton J.M."/>
            <person name="Tanner A.C."/>
            <person name="Dewhirst F.E."/>
            <person name="Haas B."/>
            <person name="Nusbaum C."/>
            <person name="Birren B."/>
        </authorList>
    </citation>
    <scope>NUCLEOTIDE SEQUENCE [LARGE SCALE GENOMIC DNA]</scope>
    <source>
        <strain evidence="2">1-1 BBBD Race 1</strain>
    </source>
</reference>
<feature type="compositionally biased region" description="Low complexity" evidence="1">
    <location>
        <begin position="54"/>
        <end position="81"/>
    </location>
</feature>
<feature type="compositionally biased region" description="Polar residues" evidence="1">
    <location>
        <begin position="739"/>
        <end position="751"/>
    </location>
</feature>
<dbReference type="Proteomes" id="UP000005240">
    <property type="component" value="Unassembled WGS sequence"/>
</dbReference>
<accession>A0A180H6A6</accession>
<dbReference type="VEuPathDB" id="FungiDB:PTTG_05934"/>
<dbReference type="OrthoDB" id="2506937at2759"/>
<feature type="region of interest" description="Disordered" evidence="1">
    <location>
        <begin position="792"/>
        <end position="822"/>
    </location>
</feature>
<gene>
    <name evidence="2" type="ORF">PTTG_05934</name>
</gene>
<feature type="region of interest" description="Disordered" evidence="1">
    <location>
        <begin position="1145"/>
        <end position="1169"/>
    </location>
</feature>
<feature type="region of interest" description="Disordered" evidence="1">
    <location>
        <begin position="337"/>
        <end position="373"/>
    </location>
</feature>
<reference evidence="2" key="2">
    <citation type="submission" date="2016-05" db="EMBL/GenBank/DDBJ databases">
        <title>Comparative analysis highlights variable genome content of wheat rusts and divergence of the mating loci.</title>
        <authorList>
            <person name="Cuomo C.A."/>
            <person name="Bakkeren G."/>
            <person name="Szabo L."/>
            <person name="Khalil H."/>
            <person name="Joly D."/>
            <person name="Goldberg J."/>
            <person name="Young S."/>
            <person name="Zeng Q."/>
            <person name="Fellers J."/>
        </authorList>
    </citation>
    <scope>NUCLEOTIDE SEQUENCE [LARGE SCALE GENOMIC DNA]</scope>
    <source>
        <strain evidence="2">1-1 BBBD Race 1</strain>
    </source>
</reference>
<organism evidence="2">
    <name type="scientific">Puccinia triticina (isolate 1-1 / race 1 (BBBD))</name>
    <name type="common">Brown leaf rust fungus</name>
    <dbReference type="NCBI Taxonomy" id="630390"/>
    <lineage>
        <taxon>Eukaryota</taxon>
        <taxon>Fungi</taxon>
        <taxon>Dikarya</taxon>
        <taxon>Basidiomycota</taxon>
        <taxon>Pucciniomycotina</taxon>
        <taxon>Pucciniomycetes</taxon>
        <taxon>Pucciniales</taxon>
        <taxon>Pucciniaceae</taxon>
        <taxon>Puccinia</taxon>
    </lineage>
</organism>
<feature type="region of interest" description="Disordered" evidence="1">
    <location>
        <begin position="1195"/>
        <end position="1238"/>
    </location>
</feature>
<proteinExistence type="predicted"/>